<evidence type="ECO:0000256" key="5">
    <source>
        <dbReference type="ARBA" id="ARBA00023242"/>
    </source>
</evidence>
<proteinExistence type="predicted"/>
<feature type="domain" description="Large proline-rich protein BAG6" evidence="7">
    <location>
        <begin position="428"/>
        <end position="533"/>
    </location>
</feature>
<feature type="compositionally biased region" description="Low complexity" evidence="6">
    <location>
        <begin position="229"/>
        <end position="242"/>
    </location>
</feature>
<feature type="compositionally biased region" description="Low complexity" evidence="6">
    <location>
        <begin position="325"/>
        <end position="334"/>
    </location>
</feature>
<evidence type="ECO:0000256" key="1">
    <source>
        <dbReference type="ARBA" id="ARBA00004123"/>
    </source>
</evidence>
<dbReference type="GO" id="GO:0031593">
    <property type="term" value="F:polyubiquitin modification-dependent protein binding"/>
    <property type="evidence" value="ECO:0007669"/>
    <property type="project" value="TreeGrafter"/>
</dbReference>
<evidence type="ECO:0000256" key="4">
    <source>
        <dbReference type="ARBA" id="ARBA00022490"/>
    </source>
</evidence>
<gene>
    <name evidence="8" type="ORF">JTE90_010189</name>
</gene>
<dbReference type="GO" id="GO:0005634">
    <property type="term" value="C:nucleus"/>
    <property type="evidence" value="ECO:0007669"/>
    <property type="project" value="UniProtKB-SubCell"/>
</dbReference>
<name>A0AAV6UID9_9ARAC</name>
<feature type="compositionally biased region" description="Polar residues" evidence="6">
    <location>
        <begin position="552"/>
        <end position="566"/>
    </location>
</feature>
<evidence type="ECO:0000313" key="9">
    <source>
        <dbReference type="Proteomes" id="UP000827092"/>
    </source>
</evidence>
<keyword evidence="3" id="KW-0813">Transport</keyword>
<feature type="region of interest" description="Disordered" evidence="6">
    <location>
        <begin position="367"/>
        <end position="417"/>
    </location>
</feature>
<feature type="region of interest" description="Disordered" evidence="6">
    <location>
        <begin position="325"/>
        <end position="347"/>
    </location>
</feature>
<keyword evidence="5" id="KW-0539">Nucleus</keyword>
<feature type="region of interest" description="Disordered" evidence="6">
    <location>
        <begin position="215"/>
        <end position="272"/>
    </location>
</feature>
<dbReference type="InterPro" id="IPR029071">
    <property type="entry name" value="Ubiquitin-like_domsf"/>
</dbReference>
<evidence type="ECO:0000259" key="7">
    <source>
        <dbReference type="Pfam" id="PF12057"/>
    </source>
</evidence>
<feature type="compositionally biased region" description="Low complexity" evidence="6">
    <location>
        <begin position="696"/>
        <end position="746"/>
    </location>
</feature>
<dbReference type="SUPFAM" id="SSF54236">
    <property type="entry name" value="Ubiquitin-like"/>
    <property type="match status" value="1"/>
</dbReference>
<feature type="compositionally biased region" description="Polar residues" evidence="6">
    <location>
        <begin position="243"/>
        <end position="258"/>
    </location>
</feature>
<reference evidence="8 9" key="1">
    <citation type="journal article" date="2022" name="Nat. Ecol. Evol.">
        <title>A masculinizing supergene underlies an exaggerated male reproductive morph in a spider.</title>
        <authorList>
            <person name="Hendrickx F."/>
            <person name="De Corte Z."/>
            <person name="Sonet G."/>
            <person name="Van Belleghem S.M."/>
            <person name="Kostlbacher S."/>
            <person name="Vangestel C."/>
        </authorList>
    </citation>
    <scope>NUCLEOTIDE SEQUENCE [LARGE SCALE GENOMIC DNA]</scope>
    <source>
        <strain evidence="8">W744_W776</strain>
    </source>
</reference>
<evidence type="ECO:0000313" key="8">
    <source>
        <dbReference type="EMBL" id="KAG8184147.1"/>
    </source>
</evidence>
<evidence type="ECO:0000256" key="3">
    <source>
        <dbReference type="ARBA" id="ARBA00022448"/>
    </source>
</evidence>
<protein>
    <recommendedName>
        <fullName evidence="7">Large proline-rich protein BAG6 domain-containing protein</fullName>
    </recommendedName>
</protein>
<organism evidence="8 9">
    <name type="scientific">Oedothorax gibbosus</name>
    <dbReference type="NCBI Taxonomy" id="931172"/>
    <lineage>
        <taxon>Eukaryota</taxon>
        <taxon>Metazoa</taxon>
        <taxon>Ecdysozoa</taxon>
        <taxon>Arthropoda</taxon>
        <taxon>Chelicerata</taxon>
        <taxon>Arachnida</taxon>
        <taxon>Araneae</taxon>
        <taxon>Araneomorphae</taxon>
        <taxon>Entelegynae</taxon>
        <taxon>Araneoidea</taxon>
        <taxon>Linyphiidae</taxon>
        <taxon>Erigoninae</taxon>
        <taxon>Oedothorax</taxon>
    </lineage>
</organism>
<dbReference type="GO" id="GO:0071818">
    <property type="term" value="C:BAT3 complex"/>
    <property type="evidence" value="ECO:0007669"/>
    <property type="project" value="TreeGrafter"/>
</dbReference>
<keyword evidence="9" id="KW-1185">Reference proteome</keyword>
<dbReference type="PANTHER" id="PTHR15204:SF0">
    <property type="entry name" value="LARGE PROLINE-RICH PROTEIN BAG6"/>
    <property type="match status" value="1"/>
</dbReference>
<dbReference type="PANTHER" id="PTHR15204">
    <property type="entry name" value="LARGE PROLINE-RICH PROTEIN BAG6"/>
    <property type="match status" value="1"/>
</dbReference>
<dbReference type="InterPro" id="IPR021925">
    <property type="entry name" value="BAG6"/>
</dbReference>
<feature type="region of interest" description="Disordered" evidence="6">
    <location>
        <begin position="670"/>
        <end position="755"/>
    </location>
</feature>
<dbReference type="Proteomes" id="UP000827092">
    <property type="component" value="Unassembled WGS sequence"/>
</dbReference>
<feature type="compositionally biased region" description="Polar residues" evidence="6">
    <location>
        <begin position="670"/>
        <end position="679"/>
    </location>
</feature>
<feature type="compositionally biased region" description="Polar residues" evidence="6">
    <location>
        <begin position="587"/>
        <end position="596"/>
    </location>
</feature>
<feature type="compositionally biased region" description="Low complexity" evidence="6">
    <location>
        <begin position="531"/>
        <end position="547"/>
    </location>
</feature>
<sequence length="1351" mass="144720">MEAILQTYLDSKMLEVTVKTLDSQNHSFTVPDETTVKEFKDHIAPVLFKSLVKIVVSLTARFCVSLGWLKPYITIFRLLPDVNGKVIHVVQSLPPLRNSGSSGASTTSSTTGGTTTGGPRNHRDAAGFLLGAFTIPQDMVDPAQVQNIVQDVVSGMGEIGRNATVMSRASDDGSVDVHINLGRVPMQVPLQSEAQLRMNRVQTMLLRANHLLDSLEDGANSNNGSAPNTSSQTESGSRSSPTEAATTGNNRAPQENPNSSETSSSSEEFPSASDVRINTEIHLGDGLAAPTGSDRFRFEGLAHAAQAAISAAFATAAATARAATATAGNTSTATPDATTPGEPMESTDEFISPVRILPTDPTVIAMDSLPSDSETTLSDPSPPMSAPSRESPSHHPDCPMSTTRTATTNTPDPIVRRGGVVQPSVQTLANLMDEVIRVNTRLQPCLERCRDMIRSDPTLTGRALGEAHRLFSRVSQLMHFLSHAYHSLSDLHINFSQAPPRSPRVRIISSTSAASSSLFQGIPIQAQISISTSNGSATGPSTTTTAPMANRDNASLGPTVSTTQRVTASGDTGSTTSTPRPVPAPRLTTQPIASPLTSISGSPSAFSFASRSSQNPVVFMEVSTPVTAGAALSSSVPLSQSATAPANVSNFLSAFPPHIMELFQGRNGFFNPSSGTPTNPMDFLHNPSAPLPPDTQPTTTPATTEPVSTRPTVTRTPTASTRASTASTGTNTSSQPTTRTTTGTQSGPPPPLGLPFRSLIPVPLTSMGSLHTFDSGLPCHSVWALEPSRRRHNAGGSRSSASSNVQAAVSPNIPGVQEDQLQQVISSIMMSLLNHPQNQAGSPVPAGFTVFTSRSDDPPREGSIFVNAQQSTRDRAARSENSVPQPAVPLHRNTACDETTLSLFDALGVTNMTISEIMPHLSFNEETLLGKILRFLADTLHFKDVLDISFGGFNSLGTIEFPLEMFFNSQIFKKENPGFSDVELVSQQIYKELESSLQFFINACDVRPNMDLKAALAEFVPRHIHKIIYAATCAPESSVRTYSEYLATVFQTAAREFLALLDEFTTDGSSLLVAWALNEFDPINIIGKAPWSRALEVWLDSSVSKFMMLFAPRRPVATEGPTSRTMRQLRSLRRAERLAEARSSSSDPPWTSRNLHTAQRASNLVEALGVNEAVAASLSASRAAPTLAAFARIAEQTTNALLRNNTRQNEGPNNLAEVVIGSEAWHSAVPSDWVPIISRDINRTRRQAPQAPFSNAYLSGMPSKRRKIMTNGNATLLEPSQGALSEMLAQAISSAGVRPTTTLDEVKEAASQDLPLQASFTDHMKHAIQERLQGDLDYCSERFPNSEKYFN</sequence>
<feature type="compositionally biased region" description="Low complexity" evidence="6">
    <location>
        <begin position="99"/>
        <end position="113"/>
    </location>
</feature>
<feature type="compositionally biased region" description="Polar residues" evidence="6">
    <location>
        <begin position="370"/>
        <end position="379"/>
    </location>
</feature>
<dbReference type="GO" id="GO:0036503">
    <property type="term" value="P:ERAD pathway"/>
    <property type="evidence" value="ECO:0007669"/>
    <property type="project" value="TreeGrafter"/>
</dbReference>
<feature type="compositionally biased region" description="Low complexity" evidence="6">
    <location>
        <begin position="259"/>
        <end position="272"/>
    </location>
</feature>
<dbReference type="Pfam" id="PF12057">
    <property type="entry name" value="BAG6"/>
    <property type="match status" value="1"/>
</dbReference>
<evidence type="ECO:0000256" key="2">
    <source>
        <dbReference type="ARBA" id="ARBA00004514"/>
    </source>
</evidence>
<comment type="caution">
    <text evidence="8">The sequence shown here is derived from an EMBL/GenBank/DDBJ whole genome shotgun (WGS) entry which is preliminary data.</text>
</comment>
<feature type="region of interest" description="Disordered" evidence="6">
    <location>
        <begin position="531"/>
        <end position="596"/>
    </location>
</feature>
<feature type="region of interest" description="Disordered" evidence="6">
    <location>
        <begin position="97"/>
        <end position="121"/>
    </location>
</feature>
<feature type="compositionally biased region" description="Polar residues" evidence="6">
    <location>
        <begin position="219"/>
        <end position="228"/>
    </location>
</feature>
<dbReference type="GO" id="GO:0051787">
    <property type="term" value="F:misfolded protein binding"/>
    <property type="evidence" value="ECO:0007669"/>
    <property type="project" value="TreeGrafter"/>
</dbReference>
<dbReference type="EMBL" id="JAFNEN010000385">
    <property type="protein sequence ID" value="KAG8184147.1"/>
    <property type="molecule type" value="Genomic_DNA"/>
</dbReference>
<keyword evidence="4" id="KW-0963">Cytoplasm</keyword>
<accession>A0AAV6UID9</accession>
<feature type="compositionally biased region" description="Low complexity" evidence="6">
    <location>
        <begin position="567"/>
        <end position="578"/>
    </location>
</feature>
<comment type="subcellular location">
    <subcellularLocation>
        <location evidence="2">Cytoplasm</location>
        <location evidence="2">Cytosol</location>
    </subcellularLocation>
    <subcellularLocation>
        <location evidence="1">Nucleus</location>
    </subcellularLocation>
</comment>
<evidence type="ECO:0000256" key="6">
    <source>
        <dbReference type="SAM" id="MobiDB-lite"/>
    </source>
</evidence>